<dbReference type="InterPro" id="IPR015168">
    <property type="entry name" value="SsuA/THI5"/>
</dbReference>
<sequence>MLPTLFKRFLYRFLSISLFLSFLFPNILFATEKPIRVGVLQFGTVSWEMDVLKTHQLDKQAGIQVELVPLAANNALSVALQGQSVDVIVGDWLWVSRQRAEKRLYTAVPYSLTVGQLLVRPDANVKTLADLKGKKIGVAGGATDKSWLFLRAYSHKTLGTDLNSWVEPVFGAPPLLNQLMLRNELPATLNFWHFAARLEVAGMQPLLNVADMLPALGIEKPIPLLVWIFDEQWANQQPETVKAFLKAAYQAKQRLATDDAEWERIRSLTQAEDDATFQALKRGYRAGIPQQFGQAEQAAVAQAFAVLAQEGGAEVVGSANTLSAGTFWQGFSLPIE</sequence>
<name>I3CFB3_9GAMM</name>
<dbReference type="HOGENOM" id="CLU_074574_0_0_6"/>
<evidence type="ECO:0000259" key="1">
    <source>
        <dbReference type="Pfam" id="PF09084"/>
    </source>
</evidence>
<dbReference type="Gene3D" id="3.40.190.10">
    <property type="entry name" value="Periplasmic binding protein-like II"/>
    <property type="match status" value="3"/>
</dbReference>
<dbReference type="OrthoDB" id="5621714at2"/>
<dbReference type="eggNOG" id="COG0715">
    <property type="taxonomic scope" value="Bacteria"/>
</dbReference>
<dbReference type="SUPFAM" id="SSF53850">
    <property type="entry name" value="Periplasmic binding protein-like II"/>
    <property type="match status" value="1"/>
</dbReference>
<accession>I3CFB3</accession>
<evidence type="ECO:0000313" key="2">
    <source>
        <dbReference type="EMBL" id="EIJ42306.1"/>
    </source>
</evidence>
<dbReference type="AlphaFoldDB" id="I3CFB3"/>
<dbReference type="PANTHER" id="PTHR30024">
    <property type="entry name" value="ALIPHATIC SULFONATES-BINDING PROTEIN-RELATED"/>
    <property type="match status" value="1"/>
</dbReference>
<feature type="domain" description="SsuA/THI5-like" evidence="1">
    <location>
        <begin position="59"/>
        <end position="255"/>
    </location>
</feature>
<dbReference type="Proteomes" id="UP000005744">
    <property type="component" value="Unassembled WGS sequence"/>
</dbReference>
<dbReference type="STRING" id="395493.BegalDRAFT_1414"/>
<gene>
    <name evidence="2" type="ORF">BegalDRAFT_1414</name>
</gene>
<dbReference type="PANTHER" id="PTHR30024:SF48">
    <property type="entry name" value="ABC TRANSPORTER SUBSTRATE-BINDING PROTEIN"/>
    <property type="match status" value="1"/>
</dbReference>
<dbReference type="RefSeq" id="WP_002685131.1">
    <property type="nucleotide sequence ID" value="NZ_JH600070.1"/>
</dbReference>
<protein>
    <submittedName>
        <fullName evidence="2">ABC-type nitrate/sulfonate/bicarbonate transport system, periplasmic component</fullName>
    </submittedName>
</protein>
<keyword evidence="3" id="KW-1185">Reference proteome</keyword>
<dbReference type="Pfam" id="PF09084">
    <property type="entry name" value="NMT1"/>
    <property type="match status" value="1"/>
</dbReference>
<dbReference type="EMBL" id="JH600070">
    <property type="protein sequence ID" value="EIJ42306.1"/>
    <property type="molecule type" value="Genomic_DNA"/>
</dbReference>
<evidence type="ECO:0000313" key="3">
    <source>
        <dbReference type="Proteomes" id="UP000005744"/>
    </source>
</evidence>
<proteinExistence type="predicted"/>
<organism evidence="2 3">
    <name type="scientific">Beggiatoa alba B18LD</name>
    <dbReference type="NCBI Taxonomy" id="395493"/>
    <lineage>
        <taxon>Bacteria</taxon>
        <taxon>Pseudomonadati</taxon>
        <taxon>Pseudomonadota</taxon>
        <taxon>Gammaproteobacteria</taxon>
        <taxon>Thiotrichales</taxon>
        <taxon>Thiotrichaceae</taxon>
        <taxon>Beggiatoa</taxon>
    </lineage>
</organism>
<reference evidence="2 3" key="1">
    <citation type="submission" date="2011-11" db="EMBL/GenBank/DDBJ databases">
        <title>Improved High-Quality Draft sequence of Beggiatoa alba B18lD.</title>
        <authorList>
            <consortium name="US DOE Joint Genome Institute"/>
            <person name="Lucas S."/>
            <person name="Han J."/>
            <person name="Lapidus A."/>
            <person name="Cheng J.-F."/>
            <person name="Goodwin L."/>
            <person name="Pitluck S."/>
            <person name="Peters L."/>
            <person name="Mikhailova N."/>
            <person name="Held B."/>
            <person name="Detter J.C."/>
            <person name="Han C."/>
            <person name="Tapia R."/>
            <person name="Land M."/>
            <person name="Hauser L."/>
            <person name="Kyrpides N."/>
            <person name="Ivanova N."/>
            <person name="Pagani I."/>
            <person name="Samuel K."/>
            <person name="Teske A."/>
            <person name="Mueller J."/>
            <person name="Woyke T."/>
        </authorList>
    </citation>
    <scope>NUCLEOTIDE SEQUENCE [LARGE SCALE GENOMIC DNA]</scope>
    <source>
        <strain evidence="2 3">B18LD</strain>
    </source>
</reference>